<evidence type="ECO:0000313" key="5">
    <source>
        <dbReference type="Proteomes" id="UP000434957"/>
    </source>
</evidence>
<name>A0A6A3JRS8_9STRA</name>
<dbReference type="Proteomes" id="UP000435112">
    <property type="component" value="Unassembled WGS sequence"/>
</dbReference>
<evidence type="ECO:0000313" key="3">
    <source>
        <dbReference type="EMBL" id="KAE9307268.1"/>
    </source>
</evidence>
<dbReference type="EMBL" id="QXFU01001859">
    <property type="protein sequence ID" value="KAE8994283.1"/>
    <property type="molecule type" value="Genomic_DNA"/>
</dbReference>
<dbReference type="AlphaFoldDB" id="A0A6A3JRS8"/>
<gene>
    <name evidence="2" type="ORF">PR001_g19717</name>
    <name evidence="1" type="ORF">PR002_g19981</name>
    <name evidence="3" type="ORF">PR003_g21039</name>
</gene>
<reference evidence="4 6" key="1">
    <citation type="submission" date="2018-09" db="EMBL/GenBank/DDBJ databases">
        <title>Genomic investigation of the strawberry pathogen Phytophthora fragariae indicates pathogenicity is determined by transcriptional variation in three key races.</title>
        <authorList>
            <person name="Adams T.M."/>
            <person name="Armitage A.D."/>
            <person name="Sobczyk M.K."/>
            <person name="Bates H.J."/>
            <person name="Dunwell J.M."/>
            <person name="Nellist C.F."/>
            <person name="Harrison R.J."/>
        </authorList>
    </citation>
    <scope>NUCLEOTIDE SEQUENCE [LARGE SCALE GENOMIC DNA]</scope>
    <source>
        <strain evidence="2 4">SCRP249</strain>
        <strain evidence="1 6">SCRP324</strain>
        <strain evidence="3 5">SCRP333</strain>
    </source>
</reference>
<accession>A0A6A3JRS8</accession>
<keyword evidence="5" id="KW-1185">Reference proteome</keyword>
<proteinExistence type="predicted"/>
<organism evidence="1 6">
    <name type="scientific">Phytophthora rubi</name>
    <dbReference type="NCBI Taxonomy" id="129364"/>
    <lineage>
        <taxon>Eukaryota</taxon>
        <taxon>Sar</taxon>
        <taxon>Stramenopiles</taxon>
        <taxon>Oomycota</taxon>
        <taxon>Peronosporomycetes</taxon>
        <taxon>Peronosporales</taxon>
        <taxon>Peronosporaceae</taxon>
        <taxon>Phytophthora</taxon>
    </lineage>
</organism>
<dbReference type="EMBL" id="QXFT01001933">
    <property type="protein sequence ID" value="KAE9307268.1"/>
    <property type="molecule type" value="Genomic_DNA"/>
</dbReference>
<dbReference type="EMBL" id="QXFV01001864">
    <property type="protein sequence ID" value="KAE8996945.1"/>
    <property type="molecule type" value="Genomic_DNA"/>
</dbReference>
<evidence type="ECO:0000313" key="4">
    <source>
        <dbReference type="Proteomes" id="UP000429607"/>
    </source>
</evidence>
<sequence length="113" mass="12688">MYVSRTKSRALCEVVRQRHFKHLRVDNQVACAIVVFAARQATDSEQLKELIKQILDEHNARGARVAVASLLKSGIDKFGSSTAPILAGSSSVQYDIDEVIQTRRRKKHNGNKR</sequence>
<protein>
    <submittedName>
        <fullName evidence="1">Uncharacterized protein</fullName>
    </submittedName>
</protein>
<evidence type="ECO:0000313" key="6">
    <source>
        <dbReference type="Proteomes" id="UP000435112"/>
    </source>
</evidence>
<evidence type="ECO:0000313" key="1">
    <source>
        <dbReference type="EMBL" id="KAE8994283.1"/>
    </source>
</evidence>
<evidence type="ECO:0000313" key="2">
    <source>
        <dbReference type="EMBL" id="KAE8996945.1"/>
    </source>
</evidence>
<dbReference type="Proteomes" id="UP000434957">
    <property type="component" value="Unassembled WGS sequence"/>
</dbReference>
<dbReference type="Proteomes" id="UP000429607">
    <property type="component" value="Unassembled WGS sequence"/>
</dbReference>
<comment type="caution">
    <text evidence="1">The sequence shown here is derived from an EMBL/GenBank/DDBJ whole genome shotgun (WGS) entry which is preliminary data.</text>
</comment>